<feature type="domain" description="Helicase ATP-binding" evidence="10">
    <location>
        <begin position="212"/>
        <end position="387"/>
    </location>
</feature>
<dbReference type="PROSITE" id="PS51195">
    <property type="entry name" value="Q_MOTIF"/>
    <property type="match status" value="1"/>
</dbReference>
<evidence type="ECO:0000256" key="6">
    <source>
        <dbReference type="ARBA" id="ARBA00047984"/>
    </source>
</evidence>
<keyword evidence="4 8" id="KW-0347">Helicase</keyword>
<dbReference type="Proteomes" id="UP000694867">
    <property type="component" value="Unplaced"/>
</dbReference>
<dbReference type="PROSITE" id="PS00039">
    <property type="entry name" value="DEAD_ATP_HELICASE"/>
    <property type="match status" value="1"/>
</dbReference>
<dbReference type="EC" id="3.6.4.13" evidence="1"/>
<feature type="compositionally biased region" description="Basic residues" evidence="9">
    <location>
        <begin position="1"/>
        <end position="10"/>
    </location>
</feature>
<dbReference type="InterPro" id="IPR014014">
    <property type="entry name" value="RNA_helicase_DEAD_Q_motif"/>
</dbReference>
<proteinExistence type="inferred from homology"/>
<evidence type="ECO:0000256" key="8">
    <source>
        <dbReference type="RuleBase" id="RU000492"/>
    </source>
</evidence>
<dbReference type="Gene3D" id="3.40.50.300">
    <property type="entry name" value="P-loop containing nucleotide triphosphate hydrolases"/>
    <property type="match status" value="2"/>
</dbReference>
<dbReference type="CDD" id="cd18787">
    <property type="entry name" value="SF2_C_DEAD"/>
    <property type="match status" value="1"/>
</dbReference>
<dbReference type="GO" id="GO:0016787">
    <property type="term" value="F:hydrolase activity"/>
    <property type="evidence" value="ECO:0007669"/>
    <property type="project" value="UniProtKB-KW"/>
</dbReference>
<evidence type="ECO:0000259" key="12">
    <source>
        <dbReference type="PROSITE" id="PS51195"/>
    </source>
</evidence>
<dbReference type="AlphaFoldDB" id="A0AAJ7PA61"/>
<evidence type="ECO:0000313" key="14">
    <source>
        <dbReference type="RefSeq" id="XP_018496015.1"/>
    </source>
</evidence>
<dbReference type="FunFam" id="3.40.50.300:FF:000079">
    <property type="entry name" value="probable ATP-dependent RNA helicase DDX17"/>
    <property type="match status" value="1"/>
</dbReference>
<keyword evidence="2 8" id="KW-0547">Nucleotide-binding</keyword>
<dbReference type="Pfam" id="PF00270">
    <property type="entry name" value="DEAD"/>
    <property type="match status" value="1"/>
</dbReference>
<feature type="region of interest" description="Disordered" evidence="9">
    <location>
        <begin position="98"/>
        <end position="125"/>
    </location>
</feature>
<evidence type="ECO:0000256" key="4">
    <source>
        <dbReference type="ARBA" id="ARBA00022806"/>
    </source>
</evidence>
<feature type="domain" description="DEAD-box RNA helicase Q" evidence="12">
    <location>
        <begin position="181"/>
        <end position="209"/>
    </location>
</feature>
<keyword evidence="5 8" id="KW-0067">ATP-binding</keyword>
<dbReference type="CDD" id="cd17966">
    <property type="entry name" value="DEADc_DDX5_DDX17"/>
    <property type="match status" value="1"/>
</dbReference>
<evidence type="ECO:0000256" key="9">
    <source>
        <dbReference type="SAM" id="MobiDB-lite"/>
    </source>
</evidence>
<keyword evidence="3 8" id="KW-0378">Hydrolase</keyword>
<evidence type="ECO:0000259" key="10">
    <source>
        <dbReference type="PROSITE" id="PS51192"/>
    </source>
</evidence>
<evidence type="ECO:0000259" key="11">
    <source>
        <dbReference type="PROSITE" id="PS51194"/>
    </source>
</evidence>
<dbReference type="GO" id="GO:0003724">
    <property type="term" value="F:RNA helicase activity"/>
    <property type="evidence" value="ECO:0007669"/>
    <property type="project" value="UniProtKB-EC"/>
</dbReference>
<evidence type="ECO:0000313" key="13">
    <source>
        <dbReference type="Proteomes" id="UP000694867"/>
    </source>
</evidence>
<dbReference type="PROSITE" id="PS51194">
    <property type="entry name" value="HELICASE_CTER"/>
    <property type="match status" value="1"/>
</dbReference>
<dbReference type="InterPro" id="IPR000629">
    <property type="entry name" value="RNA-helicase_DEAD-box_CS"/>
</dbReference>
<evidence type="ECO:0000256" key="7">
    <source>
        <dbReference type="PROSITE-ProRule" id="PRU00552"/>
    </source>
</evidence>
<keyword evidence="13" id="KW-1185">Reference proteome</keyword>
<gene>
    <name evidence="14" type="primary">LOC100898364</name>
</gene>
<dbReference type="GeneID" id="100898364"/>
<dbReference type="GO" id="GO:0005524">
    <property type="term" value="F:ATP binding"/>
    <property type="evidence" value="ECO:0007669"/>
    <property type="project" value="UniProtKB-KW"/>
</dbReference>
<dbReference type="PANTHER" id="PTHR47958">
    <property type="entry name" value="ATP-DEPENDENT RNA HELICASE DBP3"/>
    <property type="match status" value="1"/>
</dbReference>
<dbReference type="SMART" id="SM00487">
    <property type="entry name" value="DEXDc"/>
    <property type="match status" value="1"/>
</dbReference>
<evidence type="ECO:0000256" key="2">
    <source>
        <dbReference type="ARBA" id="ARBA00022741"/>
    </source>
</evidence>
<feature type="short sequence motif" description="Q motif" evidence="7">
    <location>
        <begin position="181"/>
        <end position="209"/>
    </location>
</feature>
<dbReference type="Pfam" id="PF00271">
    <property type="entry name" value="Helicase_C"/>
    <property type="match status" value="1"/>
</dbReference>
<dbReference type="GO" id="GO:0003676">
    <property type="term" value="F:nucleic acid binding"/>
    <property type="evidence" value="ECO:0007669"/>
    <property type="project" value="InterPro"/>
</dbReference>
<evidence type="ECO:0000256" key="1">
    <source>
        <dbReference type="ARBA" id="ARBA00012552"/>
    </source>
</evidence>
<evidence type="ECO:0000256" key="3">
    <source>
        <dbReference type="ARBA" id="ARBA00022801"/>
    </source>
</evidence>
<reference evidence="14" key="1">
    <citation type="submission" date="2025-08" db="UniProtKB">
        <authorList>
            <consortium name="RefSeq"/>
        </authorList>
    </citation>
    <scope>IDENTIFICATION</scope>
</reference>
<dbReference type="InterPro" id="IPR011545">
    <property type="entry name" value="DEAD/DEAH_box_helicase_dom"/>
</dbReference>
<dbReference type="FunFam" id="3.40.50.300:FF:000008">
    <property type="entry name" value="ATP-dependent RNA helicase RhlB"/>
    <property type="match status" value="1"/>
</dbReference>
<dbReference type="InterPro" id="IPR027417">
    <property type="entry name" value="P-loop_NTPase"/>
</dbReference>
<comment type="similarity">
    <text evidence="8">Belongs to the DEAD box helicase family.</text>
</comment>
<name>A0AAJ7PA61_9ACAR</name>
<dbReference type="InterPro" id="IPR014001">
    <property type="entry name" value="Helicase_ATP-bd"/>
</dbReference>
<dbReference type="SMART" id="SM00490">
    <property type="entry name" value="HELICc"/>
    <property type="match status" value="1"/>
</dbReference>
<dbReference type="InterPro" id="IPR001650">
    <property type="entry name" value="Helicase_C-like"/>
</dbReference>
<protein>
    <recommendedName>
        <fullName evidence="1">RNA helicase</fullName>
        <ecNumber evidence="1">3.6.4.13</ecNumber>
    </recommendedName>
</protein>
<accession>A0AAJ7PA61</accession>
<feature type="region of interest" description="Disordered" evidence="9">
    <location>
        <begin position="1"/>
        <end position="26"/>
    </location>
</feature>
<feature type="domain" description="Helicase C-terminal" evidence="11">
    <location>
        <begin position="415"/>
        <end position="564"/>
    </location>
</feature>
<dbReference type="PROSITE" id="PS51192">
    <property type="entry name" value="HELICASE_ATP_BIND_1"/>
    <property type="match status" value="1"/>
</dbReference>
<evidence type="ECO:0000256" key="5">
    <source>
        <dbReference type="ARBA" id="ARBA00022840"/>
    </source>
</evidence>
<dbReference type="RefSeq" id="XP_018496015.1">
    <property type="nucleotide sequence ID" value="XM_018640499.2"/>
</dbReference>
<dbReference type="SUPFAM" id="SSF52540">
    <property type="entry name" value="P-loop containing nucleoside triphosphate hydrolases"/>
    <property type="match status" value="1"/>
</dbReference>
<comment type="catalytic activity">
    <reaction evidence="6">
        <text>ATP + H2O = ADP + phosphate + H(+)</text>
        <dbReference type="Rhea" id="RHEA:13065"/>
        <dbReference type="ChEBI" id="CHEBI:15377"/>
        <dbReference type="ChEBI" id="CHEBI:15378"/>
        <dbReference type="ChEBI" id="CHEBI:30616"/>
        <dbReference type="ChEBI" id="CHEBI:43474"/>
        <dbReference type="ChEBI" id="CHEBI:456216"/>
        <dbReference type="EC" id="3.6.4.13"/>
    </reaction>
</comment>
<sequence>MTRQIRRLHRSVSSSVDSPNPEFSKEALPCATTDLRRSDESRLTIQRRDEFGSRCWQTPFSSSSVRAVVFSRFELRNLTDVTCSLFRPYEHRSFGVGGGSRGAFSRDSSRAKWGASTDRENKPLSPVDWTREKLEPFTRDFYREHPTTAARDALEIRMWRDKHQLTIMRTGSNKIIPNPILTFDEAQLPSYVDYAVKAQKYENPTVIQSQSWPIALQGRDLVAIAQTGSGKTLGFILPAIVHINNQPRLQRGDGPVVLVLAPTRELAQQIQQVAVEFGRDSRIRSTCVFGGAQRGPQAGDLRRGVEIVVATPGRLIDFLQSGTTNLRRCTYLVLDEADRMLDMGFEPQIRQIVGQIRPDRQTLMWSATWPKEVQGLASDLLTDYAQINIGSLELSANHRITQIVEIVEENDKLRKLMDFYGDIQKQGSGNRKTIIFTSTKRAADELADHLWKERISVQAIHGDKNQAQRDKILYQFRCGRLEVLVATDVAARGLDVDDIAYVINYDYPNNSEDYIHRIGRTARSNKTGTAFTMFTKKDSKQARDLVQVLKEAKQDVNPKLEDMARWGGGGGRSFSRYGSGGGFGGNRGFGANRFGGFGGARNGFGSGAYGAANFNRIKKF</sequence>
<organism evidence="13 14">
    <name type="scientific">Galendromus occidentalis</name>
    <name type="common">western predatory mite</name>
    <dbReference type="NCBI Taxonomy" id="34638"/>
    <lineage>
        <taxon>Eukaryota</taxon>
        <taxon>Metazoa</taxon>
        <taxon>Ecdysozoa</taxon>
        <taxon>Arthropoda</taxon>
        <taxon>Chelicerata</taxon>
        <taxon>Arachnida</taxon>
        <taxon>Acari</taxon>
        <taxon>Parasitiformes</taxon>
        <taxon>Mesostigmata</taxon>
        <taxon>Gamasina</taxon>
        <taxon>Phytoseioidea</taxon>
        <taxon>Phytoseiidae</taxon>
        <taxon>Typhlodrominae</taxon>
        <taxon>Galendromus</taxon>
    </lineage>
</organism>